<keyword evidence="2" id="KW-1185">Reference proteome</keyword>
<dbReference type="AlphaFoldDB" id="A0A7U7J626"/>
<protein>
    <submittedName>
        <fullName evidence="1">Uncharacterized protein</fullName>
    </submittedName>
</protein>
<evidence type="ECO:0000313" key="2">
    <source>
        <dbReference type="Proteomes" id="UP000019184"/>
    </source>
</evidence>
<name>A0A7U7J626_9GAMM</name>
<gene>
    <name evidence="1" type="ORF">BN874_770093</name>
</gene>
<proteinExistence type="predicted"/>
<dbReference type="Proteomes" id="UP000019184">
    <property type="component" value="Unassembled WGS sequence"/>
</dbReference>
<organism evidence="1 2">
    <name type="scientific">Candidatus Contendobacter odensis Run_B_J11</name>
    <dbReference type="NCBI Taxonomy" id="1400861"/>
    <lineage>
        <taxon>Bacteria</taxon>
        <taxon>Pseudomonadati</taxon>
        <taxon>Pseudomonadota</taxon>
        <taxon>Gammaproteobacteria</taxon>
        <taxon>Candidatus Competibacteraceae</taxon>
        <taxon>Candidatus Contendibacter</taxon>
    </lineage>
</organism>
<comment type="caution">
    <text evidence="1">The sequence shown here is derived from an EMBL/GenBank/DDBJ whole genome shotgun (WGS) entry which is preliminary data.</text>
</comment>
<evidence type="ECO:0000313" key="1">
    <source>
        <dbReference type="EMBL" id="CDH47243.1"/>
    </source>
</evidence>
<sequence>MLVELSQRVVRHLANRAALLVNLVWGHGRGRTGLQAETQGDHQRHYEGTEYMHGSSPNLFGCCGEARLLPPVVAYSGQRSLDFPTMRFKGVDPLGADK</sequence>
<reference evidence="1 2" key="1">
    <citation type="journal article" date="2014" name="ISME J.">
        <title>Candidatus Competibacter-lineage genomes retrieved from metagenomes reveal functional metabolic diversity.</title>
        <authorList>
            <person name="McIlroy S.J."/>
            <person name="Albertsen M."/>
            <person name="Andresen E.K."/>
            <person name="Saunders A.M."/>
            <person name="Kristiansen R."/>
            <person name="Stokholm-Bjerregaard M."/>
            <person name="Nielsen K.L."/>
            <person name="Nielsen P.H."/>
        </authorList>
    </citation>
    <scope>NUCLEOTIDE SEQUENCE [LARGE SCALE GENOMIC DNA]</scope>
    <source>
        <strain evidence="1 2">Run_B_J11</strain>
    </source>
</reference>
<dbReference type="EMBL" id="CBTK010000295">
    <property type="protein sequence ID" value="CDH47243.1"/>
    <property type="molecule type" value="Genomic_DNA"/>
</dbReference>
<accession>A0A7U7J626</accession>